<name>A0A1F7WC47_9BACT</name>
<evidence type="ECO:0008006" key="8">
    <source>
        <dbReference type="Google" id="ProtNLM"/>
    </source>
</evidence>
<evidence type="ECO:0000313" key="6">
    <source>
        <dbReference type="EMBL" id="OGM00404.1"/>
    </source>
</evidence>
<dbReference type="InterPro" id="IPR008217">
    <property type="entry name" value="Ccc1_fam"/>
</dbReference>
<dbReference type="Pfam" id="PF01988">
    <property type="entry name" value="VIT1"/>
    <property type="match status" value="1"/>
</dbReference>
<evidence type="ECO:0000256" key="4">
    <source>
        <dbReference type="ARBA" id="ARBA00023136"/>
    </source>
</evidence>
<organism evidence="6 7">
    <name type="scientific">Candidatus Uhrbacteria bacterium RIFOXYC2_FULL_47_19</name>
    <dbReference type="NCBI Taxonomy" id="1802424"/>
    <lineage>
        <taxon>Bacteria</taxon>
        <taxon>Candidatus Uhriibacteriota</taxon>
    </lineage>
</organism>
<dbReference type="Proteomes" id="UP000176988">
    <property type="component" value="Unassembled WGS sequence"/>
</dbReference>
<dbReference type="AlphaFoldDB" id="A0A1F7WC47"/>
<comment type="caution">
    <text evidence="6">The sequence shown here is derived from an EMBL/GenBank/DDBJ whole genome shotgun (WGS) entry which is preliminary data.</text>
</comment>
<dbReference type="GO" id="GO:0005384">
    <property type="term" value="F:manganese ion transmembrane transporter activity"/>
    <property type="evidence" value="ECO:0007669"/>
    <property type="project" value="InterPro"/>
</dbReference>
<feature type="transmembrane region" description="Helical" evidence="5">
    <location>
        <begin position="208"/>
        <end position="236"/>
    </location>
</feature>
<keyword evidence="4 5" id="KW-0472">Membrane</keyword>
<dbReference type="STRING" id="1802424.A2480_04090"/>
<comment type="subcellular location">
    <subcellularLocation>
        <location evidence="1">Endomembrane system</location>
        <topology evidence="1">Multi-pass membrane protein</topology>
    </subcellularLocation>
</comment>
<feature type="transmembrane region" description="Helical" evidence="5">
    <location>
        <begin position="48"/>
        <end position="70"/>
    </location>
</feature>
<feature type="transmembrane region" description="Helical" evidence="5">
    <location>
        <begin position="153"/>
        <end position="172"/>
    </location>
</feature>
<evidence type="ECO:0000256" key="5">
    <source>
        <dbReference type="SAM" id="Phobius"/>
    </source>
</evidence>
<gene>
    <name evidence="6" type="ORF">A2480_04090</name>
</gene>
<dbReference type="GO" id="GO:0012505">
    <property type="term" value="C:endomembrane system"/>
    <property type="evidence" value="ECO:0007669"/>
    <property type="project" value="UniProtKB-SubCell"/>
</dbReference>
<feature type="transmembrane region" description="Helical" evidence="5">
    <location>
        <begin position="21"/>
        <end position="42"/>
    </location>
</feature>
<keyword evidence="3 5" id="KW-1133">Transmembrane helix</keyword>
<evidence type="ECO:0000313" key="7">
    <source>
        <dbReference type="Proteomes" id="UP000176988"/>
    </source>
</evidence>
<sequence>MFRWKHRHSLEEGIGPFMREVIFGLEDGMVSSGGVTIGIAAGTGDSRIVVLSGFVVVVVEALSMASGSYLSTKSARQVIENKVERARKQIADDPNKKREELREIYLRRGFDTAETEALIQLMTSDHEVWLEEISCKDLGVGLHELEQGKGNALVMWLANMAGGIIPLVPFLFLPIHMAVVTTVVLFLVTLFAIGWWKAGKTNTSTWKGAFEMMTVAASAGIVGFIIGKVVAILTGIEVVA</sequence>
<dbReference type="EMBL" id="MGFG01000032">
    <property type="protein sequence ID" value="OGM00404.1"/>
    <property type="molecule type" value="Genomic_DNA"/>
</dbReference>
<evidence type="ECO:0000256" key="2">
    <source>
        <dbReference type="ARBA" id="ARBA00022692"/>
    </source>
</evidence>
<accession>A0A1F7WC47</accession>
<evidence type="ECO:0000256" key="1">
    <source>
        <dbReference type="ARBA" id="ARBA00004127"/>
    </source>
</evidence>
<protein>
    <recommendedName>
        <fullName evidence="8">Iron transporter</fullName>
    </recommendedName>
</protein>
<feature type="transmembrane region" description="Helical" evidence="5">
    <location>
        <begin position="178"/>
        <end position="196"/>
    </location>
</feature>
<dbReference type="PANTHER" id="PTHR31851">
    <property type="entry name" value="FE(2+)/MN(2+) TRANSPORTER PCL1"/>
    <property type="match status" value="1"/>
</dbReference>
<evidence type="ECO:0000256" key="3">
    <source>
        <dbReference type="ARBA" id="ARBA00022989"/>
    </source>
</evidence>
<dbReference type="GO" id="GO:0030026">
    <property type="term" value="P:intracellular manganese ion homeostasis"/>
    <property type="evidence" value="ECO:0007669"/>
    <property type="project" value="InterPro"/>
</dbReference>
<keyword evidence="2 5" id="KW-0812">Transmembrane</keyword>
<reference evidence="6 7" key="1">
    <citation type="journal article" date="2016" name="Nat. Commun.">
        <title>Thousands of microbial genomes shed light on interconnected biogeochemical processes in an aquifer system.</title>
        <authorList>
            <person name="Anantharaman K."/>
            <person name="Brown C.T."/>
            <person name="Hug L.A."/>
            <person name="Sharon I."/>
            <person name="Castelle C.J."/>
            <person name="Probst A.J."/>
            <person name="Thomas B.C."/>
            <person name="Singh A."/>
            <person name="Wilkins M.J."/>
            <person name="Karaoz U."/>
            <person name="Brodie E.L."/>
            <person name="Williams K.H."/>
            <person name="Hubbard S.S."/>
            <person name="Banfield J.F."/>
        </authorList>
    </citation>
    <scope>NUCLEOTIDE SEQUENCE [LARGE SCALE GENOMIC DNA]</scope>
</reference>
<proteinExistence type="predicted"/>